<dbReference type="InterPro" id="IPR045055">
    <property type="entry name" value="DNA2/NAM7-like"/>
</dbReference>
<dbReference type="PANTHER" id="PTHR10887:SF495">
    <property type="entry name" value="HELICASE SENATAXIN ISOFORM X1-RELATED"/>
    <property type="match status" value="1"/>
</dbReference>
<dbReference type="InterPro" id="IPR047187">
    <property type="entry name" value="SF1_C_Upf1"/>
</dbReference>
<dbReference type="Pfam" id="PF13086">
    <property type="entry name" value="AAA_11"/>
    <property type="match status" value="2"/>
</dbReference>
<organism evidence="4 5">
    <name type="scientific">Algoriphagus namhaensis</name>
    <dbReference type="NCBI Taxonomy" id="915353"/>
    <lineage>
        <taxon>Bacteria</taxon>
        <taxon>Pseudomonadati</taxon>
        <taxon>Bacteroidota</taxon>
        <taxon>Cytophagia</taxon>
        <taxon>Cytophagales</taxon>
        <taxon>Cyclobacteriaceae</taxon>
        <taxon>Algoriphagus</taxon>
    </lineage>
</organism>
<gene>
    <name evidence="4" type="ORF">ACFOSV_10745</name>
</gene>
<dbReference type="PANTHER" id="PTHR10887">
    <property type="entry name" value="DNA2/NAM7 HELICASE FAMILY"/>
    <property type="match status" value="1"/>
</dbReference>
<dbReference type="InterPro" id="IPR041677">
    <property type="entry name" value="DNA2/NAM7_AAA_11"/>
</dbReference>
<dbReference type="Pfam" id="PF13195">
    <property type="entry name" value="DUF4011"/>
    <property type="match status" value="1"/>
</dbReference>
<protein>
    <submittedName>
        <fullName evidence="4">AAA domain-containing protein</fullName>
    </submittedName>
</protein>
<evidence type="ECO:0000256" key="1">
    <source>
        <dbReference type="SAM" id="Coils"/>
    </source>
</evidence>
<comment type="caution">
    <text evidence="4">The sequence shown here is derived from an EMBL/GenBank/DDBJ whole genome shotgun (WGS) entry which is preliminary data.</text>
</comment>
<dbReference type="InterPro" id="IPR027417">
    <property type="entry name" value="P-loop_NTPase"/>
</dbReference>
<reference evidence="5" key="1">
    <citation type="journal article" date="2019" name="Int. J. Syst. Evol. Microbiol.">
        <title>The Global Catalogue of Microorganisms (GCM) 10K type strain sequencing project: providing services to taxonomists for standard genome sequencing and annotation.</title>
        <authorList>
            <consortium name="The Broad Institute Genomics Platform"/>
            <consortium name="The Broad Institute Genome Sequencing Center for Infectious Disease"/>
            <person name="Wu L."/>
            <person name="Ma J."/>
        </authorList>
    </citation>
    <scope>NUCLEOTIDE SEQUENCE [LARGE SCALE GENOMIC DNA]</scope>
    <source>
        <strain evidence="5">CCUG 60523</strain>
    </source>
</reference>
<dbReference type="RefSeq" id="WP_377906016.1">
    <property type="nucleotide sequence ID" value="NZ_JBHRZS010000007.1"/>
</dbReference>
<dbReference type="Pfam" id="PF13087">
    <property type="entry name" value="AAA_12"/>
    <property type="match status" value="1"/>
</dbReference>
<name>A0ABV8ATQ0_9BACT</name>
<evidence type="ECO:0000259" key="2">
    <source>
        <dbReference type="Pfam" id="PF13086"/>
    </source>
</evidence>
<feature type="coiled-coil region" evidence="1">
    <location>
        <begin position="392"/>
        <end position="426"/>
    </location>
</feature>
<evidence type="ECO:0000313" key="5">
    <source>
        <dbReference type="Proteomes" id="UP001595805"/>
    </source>
</evidence>
<dbReference type="EMBL" id="JBHRZS010000007">
    <property type="protein sequence ID" value="MFC3880659.1"/>
    <property type="molecule type" value="Genomic_DNA"/>
</dbReference>
<feature type="domain" description="DNA2/NAM7 helicase-like C-terminal" evidence="3">
    <location>
        <begin position="989"/>
        <end position="1161"/>
    </location>
</feature>
<dbReference type="Gene3D" id="3.40.50.300">
    <property type="entry name" value="P-loop containing nucleotide triphosphate hydrolases"/>
    <property type="match status" value="3"/>
</dbReference>
<dbReference type="InterPro" id="IPR025103">
    <property type="entry name" value="DUF4011"/>
</dbReference>
<keyword evidence="1" id="KW-0175">Coiled coil</keyword>
<dbReference type="SUPFAM" id="SSF52540">
    <property type="entry name" value="P-loop containing nucleoside triphosphate hydrolases"/>
    <property type="match status" value="1"/>
</dbReference>
<feature type="domain" description="DNA2/NAM7 helicase helicase" evidence="2">
    <location>
        <begin position="285"/>
        <end position="419"/>
    </location>
</feature>
<keyword evidence="5" id="KW-1185">Reference proteome</keyword>
<dbReference type="CDD" id="cd18808">
    <property type="entry name" value="SF1_C_Upf1"/>
    <property type="match status" value="1"/>
</dbReference>
<dbReference type="Proteomes" id="UP001595805">
    <property type="component" value="Unassembled WGS sequence"/>
</dbReference>
<evidence type="ECO:0000313" key="4">
    <source>
        <dbReference type="EMBL" id="MFC3880659.1"/>
    </source>
</evidence>
<feature type="domain" description="DNA2/NAM7 helicase helicase" evidence="2">
    <location>
        <begin position="919"/>
        <end position="959"/>
    </location>
</feature>
<proteinExistence type="predicted"/>
<evidence type="ECO:0000259" key="3">
    <source>
        <dbReference type="Pfam" id="PF13087"/>
    </source>
</evidence>
<accession>A0ABV8ATQ0</accession>
<dbReference type="InterPro" id="IPR041679">
    <property type="entry name" value="DNA2/NAM7-like_C"/>
</dbReference>
<sequence>MEGSIFQTLLNRLTDLSTKNKSLYLPKVQGSGFIDLQGFDFLNGSPAFEILRKVIQEKKQIPLIPEVDPRLGAVNELAKQLSRITFRDQLIQEETGEQSLYLGWPFVEGKMLNGQVLRAPILLWSIELGKKDGEWSLSLQDSCQWNSAFLLAYSHGYSLKLNTENLEESLDNLPKDPLEFRTALRQILEEKFAVQIGSSLFEDRITPFPNSQISVDSHKFQDGRLAVKSYAVLGQFAQKNSFLFKDYEELKSTATSLESFLESEFQVRGNGKVIREEQTFTVFSVDASQENVLHKVRQGKSLVVEGPPGTGKSQLIANLVSDYTARGKKVLVVSQKRAALDVVFERLEKLGMGDFLGLVHDFRADQKSLFQKLKRQIEAIESYQEANRGLDAIQLEREISVLSSTIARLSDKFESLREELFETESSALPIKAMYLEIDTSGEVLDGCDAELKSFKYAEAQSFERNLRIFMAYHEQFQNSFWEDRVSFSDFGLQQYTKINSLLAQLENFPNESRGDKRLRNFQEIIISGKVLSESLGTFLSSVRAFDNLGLLEAYLLKPSERKNALKVKEWLIEKLNQVQNLVLPIPQELEKIEKELLEVAALRKSWYGKLALTFRHQSFPQLNQWLGSGGLSWNLGNLNLAQETFDKFTDMQRERTSLPQIEGFEISLLKAETCLDLLKSSEDLYRLWLKVDGLDSYLSLKKDNLDGVGFLFALEELRSDLVQFESEVAAWRIYFKPEQITKLLWGKEKASSSNLLQTCTDLTAFDQFLESLSHNERTLMHELQAQFPNSELTSLTKIFWNSWYSTWISELERRNPILLEAGSVKLTHEMDDLKEAILEKRKLSRFMTLLRLREQMTDALEYNRLGNRLTYRELLHQVSKKRQKWPIRKLLESFSEEIFRLLPCWLASPETVSALFPLGQKFDLVIFDEASQCPVEKGLPAMLRGNQLVVAGDSKQLRPSDFYQVKWDSEEEGLDYEAESLLELAGNYFEKTLLRGHYRSADPILIQFSNLKFYDGRLEILPDFDVAMAAKTPFSWEKVEGIWENQRNRTEADRVIEVVKSILKSSPSDSIGIVTGNYFQMELISEKLWENGISGEHIKVRNIENVQGDEFDQVILSLGYASNREGKLVTNFGLLGKSGAENRLNVAITRARKHMHIISSMEPEDFRVTHLKNPGLALLQEFLSYAKSQAEAPSLTTLGDVHPKFEVNWSLKNKLLESESSFKAQVPSSVMDLVKVEGNSQMAILTDDQRFFDSPSAKAAMAYHPILLESKGWKWEWRWSRLWKSEV</sequence>